<accession>A0ABT9R0E3</accession>
<dbReference type="PANTHER" id="PTHR35525:SF3">
    <property type="entry name" value="BLL6575 PROTEIN"/>
    <property type="match status" value="1"/>
</dbReference>
<dbReference type="Pfam" id="PF07336">
    <property type="entry name" value="ABATE"/>
    <property type="match status" value="1"/>
</dbReference>
<organism evidence="2 3">
    <name type="scientific">Streptosporangium brasiliense</name>
    <dbReference type="NCBI Taxonomy" id="47480"/>
    <lineage>
        <taxon>Bacteria</taxon>
        <taxon>Bacillati</taxon>
        <taxon>Actinomycetota</taxon>
        <taxon>Actinomycetes</taxon>
        <taxon>Streptosporangiales</taxon>
        <taxon>Streptosporangiaceae</taxon>
        <taxon>Streptosporangium</taxon>
    </lineage>
</organism>
<dbReference type="Proteomes" id="UP001230426">
    <property type="component" value="Unassembled WGS sequence"/>
</dbReference>
<keyword evidence="3" id="KW-1185">Reference proteome</keyword>
<dbReference type="InterPro" id="IPR021005">
    <property type="entry name" value="Znf_CGNR"/>
</dbReference>
<dbReference type="PANTHER" id="PTHR35525">
    <property type="entry name" value="BLL6575 PROTEIN"/>
    <property type="match status" value="1"/>
</dbReference>
<dbReference type="Pfam" id="PF11706">
    <property type="entry name" value="zf-CGNR"/>
    <property type="match status" value="1"/>
</dbReference>
<name>A0ABT9R0E3_9ACTN</name>
<dbReference type="InterPro" id="IPR010852">
    <property type="entry name" value="ABATE"/>
</dbReference>
<reference evidence="2 3" key="1">
    <citation type="submission" date="2023-07" db="EMBL/GenBank/DDBJ databases">
        <title>Sequencing the genomes of 1000 actinobacteria strains.</title>
        <authorList>
            <person name="Klenk H.-P."/>
        </authorList>
    </citation>
    <scope>NUCLEOTIDE SEQUENCE [LARGE SCALE GENOMIC DNA]</scope>
    <source>
        <strain evidence="2 3">DSM 44109</strain>
    </source>
</reference>
<comment type="caution">
    <text evidence="2">The sequence shown here is derived from an EMBL/GenBank/DDBJ whole genome shotgun (WGS) entry which is preliminary data.</text>
</comment>
<dbReference type="SUPFAM" id="SSF160904">
    <property type="entry name" value="Jann2411-like"/>
    <property type="match status" value="1"/>
</dbReference>
<sequence>MGDLIPLTGEPLALDLVNTRPAVGDLLATPADLLAWLGLQADRLPDAACGTAELAEAAADLPADPAVMHVRQCEAEDCVMLFLSAHPCRRWCSADRCGNRVRVARYYRRHRTA</sequence>
<protein>
    <submittedName>
        <fullName evidence="2">RNA-binding Zn ribbon-like protein</fullName>
    </submittedName>
</protein>
<feature type="domain" description="Zinc finger CGNR" evidence="1">
    <location>
        <begin position="70"/>
        <end position="110"/>
    </location>
</feature>
<dbReference type="RefSeq" id="WP_306858920.1">
    <property type="nucleotide sequence ID" value="NZ_JAUSRB010000002.1"/>
</dbReference>
<proteinExistence type="predicted"/>
<gene>
    <name evidence="2" type="ORF">J2S55_001962</name>
</gene>
<dbReference type="InterPro" id="IPR023286">
    <property type="entry name" value="ABATE_dom_sf"/>
</dbReference>
<evidence type="ECO:0000313" key="3">
    <source>
        <dbReference type="Proteomes" id="UP001230426"/>
    </source>
</evidence>
<evidence type="ECO:0000313" key="2">
    <source>
        <dbReference type="EMBL" id="MDP9862696.1"/>
    </source>
</evidence>
<evidence type="ECO:0000259" key="1">
    <source>
        <dbReference type="Pfam" id="PF11706"/>
    </source>
</evidence>
<dbReference type="Gene3D" id="1.10.3300.10">
    <property type="entry name" value="Jann2411-like domain"/>
    <property type="match status" value="1"/>
</dbReference>
<dbReference type="EMBL" id="JAUSRB010000002">
    <property type="protein sequence ID" value="MDP9862696.1"/>
    <property type="molecule type" value="Genomic_DNA"/>
</dbReference>